<evidence type="ECO:0000259" key="5">
    <source>
        <dbReference type="PROSITE" id="PS50110"/>
    </source>
</evidence>
<feature type="domain" description="Response regulatory" evidence="5">
    <location>
        <begin position="2"/>
        <end position="118"/>
    </location>
</feature>
<dbReference type="PROSITE" id="PS50110">
    <property type="entry name" value="RESPONSE_REGULATORY"/>
    <property type="match status" value="1"/>
</dbReference>
<evidence type="ECO:0000256" key="1">
    <source>
        <dbReference type="ARBA" id="ARBA00022553"/>
    </source>
</evidence>
<dbReference type="SUPFAM" id="SSF52172">
    <property type="entry name" value="CheY-like"/>
    <property type="match status" value="1"/>
</dbReference>
<feature type="modified residue" description="4-aspartylphosphate" evidence="3">
    <location>
        <position position="53"/>
    </location>
</feature>
<dbReference type="Pfam" id="PF00196">
    <property type="entry name" value="GerE"/>
    <property type="match status" value="1"/>
</dbReference>
<dbReference type="SMART" id="SM00421">
    <property type="entry name" value="HTH_LUXR"/>
    <property type="match status" value="1"/>
</dbReference>
<accession>A0A974WKC7</accession>
<dbReference type="GO" id="GO:0006355">
    <property type="term" value="P:regulation of DNA-templated transcription"/>
    <property type="evidence" value="ECO:0007669"/>
    <property type="project" value="InterPro"/>
</dbReference>
<dbReference type="PANTHER" id="PTHR43214">
    <property type="entry name" value="TWO-COMPONENT RESPONSE REGULATOR"/>
    <property type="match status" value="1"/>
</dbReference>
<dbReference type="PROSITE" id="PS50043">
    <property type="entry name" value="HTH_LUXR_2"/>
    <property type="match status" value="1"/>
</dbReference>
<feature type="domain" description="HTH luxR-type" evidence="4">
    <location>
        <begin position="142"/>
        <end position="207"/>
    </location>
</feature>
<dbReference type="Gene3D" id="3.40.50.2300">
    <property type="match status" value="1"/>
</dbReference>
<dbReference type="CDD" id="cd06170">
    <property type="entry name" value="LuxR_C_like"/>
    <property type="match status" value="1"/>
</dbReference>
<evidence type="ECO:0000313" key="7">
    <source>
        <dbReference type="Proteomes" id="UP000662783"/>
    </source>
</evidence>
<gene>
    <name evidence="6" type="ORF">JR347_06690</name>
</gene>
<dbReference type="KEGG" id="fuv:JR347_06690"/>
<dbReference type="SUPFAM" id="SSF46894">
    <property type="entry name" value="C-terminal effector domain of the bipartite response regulators"/>
    <property type="match status" value="1"/>
</dbReference>
<keyword evidence="1 3" id="KW-0597">Phosphoprotein</keyword>
<dbReference type="AlphaFoldDB" id="A0A974WKC7"/>
<name>A0A974WKC7_9BACT</name>
<dbReference type="RefSeq" id="WP_205723276.1">
    <property type="nucleotide sequence ID" value="NZ_CP070608.1"/>
</dbReference>
<dbReference type="EMBL" id="CP070608">
    <property type="protein sequence ID" value="QSE98762.1"/>
    <property type="molecule type" value="Genomic_DNA"/>
</dbReference>
<dbReference type="Proteomes" id="UP000662783">
    <property type="component" value="Chromosome"/>
</dbReference>
<evidence type="ECO:0000256" key="2">
    <source>
        <dbReference type="ARBA" id="ARBA00023125"/>
    </source>
</evidence>
<dbReference type="InterPro" id="IPR039420">
    <property type="entry name" value="WalR-like"/>
</dbReference>
<dbReference type="PRINTS" id="PR00038">
    <property type="entry name" value="HTHLUXR"/>
</dbReference>
<dbReference type="InterPro" id="IPR000792">
    <property type="entry name" value="Tscrpt_reg_LuxR_C"/>
</dbReference>
<protein>
    <submittedName>
        <fullName evidence="6">Response regulator transcription factor</fullName>
    </submittedName>
</protein>
<dbReference type="Pfam" id="PF00072">
    <property type="entry name" value="Response_reg"/>
    <property type="match status" value="1"/>
</dbReference>
<keyword evidence="7" id="KW-1185">Reference proteome</keyword>
<dbReference type="GO" id="GO:0003677">
    <property type="term" value="F:DNA binding"/>
    <property type="evidence" value="ECO:0007669"/>
    <property type="project" value="UniProtKB-KW"/>
</dbReference>
<sequence>MNVLIVDDHKIVRDGVRLYVEKHPKVKTIEEAKNGNEALAHLRQHPVDLVLIDINMAVLNGIDSTTQITKEFENVKVIALTMHNDYHHIKSMMDAGASGYLLKNCNQSEMIEAIDRVMDNEIFYSPEVAQTVMNNLAKKKVRQSNSIPLTPRELDIYKLIMDDKSNQEIADELFISIRTVEVHKRNLMEKTGAKSSAGLVIYAVKNRIFDDII</sequence>
<dbReference type="PANTHER" id="PTHR43214:SF43">
    <property type="entry name" value="TWO-COMPONENT RESPONSE REGULATOR"/>
    <property type="match status" value="1"/>
</dbReference>
<dbReference type="InterPro" id="IPR011006">
    <property type="entry name" value="CheY-like_superfamily"/>
</dbReference>
<evidence type="ECO:0000256" key="3">
    <source>
        <dbReference type="PROSITE-ProRule" id="PRU00169"/>
    </source>
</evidence>
<dbReference type="SMART" id="SM00448">
    <property type="entry name" value="REC"/>
    <property type="match status" value="1"/>
</dbReference>
<dbReference type="InterPro" id="IPR058245">
    <property type="entry name" value="NreC/VraR/RcsB-like_REC"/>
</dbReference>
<evidence type="ECO:0000259" key="4">
    <source>
        <dbReference type="PROSITE" id="PS50043"/>
    </source>
</evidence>
<dbReference type="GO" id="GO:0000160">
    <property type="term" value="P:phosphorelay signal transduction system"/>
    <property type="evidence" value="ECO:0007669"/>
    <property type="project" value="InterPro"/>
</dbReference>
<dbReference type="PROSITE" id="PS00622">
    <property type="entry name" value="HTH_LUXR_1"/>
    <property type="match status" value="1"/>
</dbReference>
<organism evidence="6 7">
    <name type="scientific">Fulvivirga lutea</name>
    <dbReference type="NCBI Taxonomy" id="2810512"/>
    <lineage>
        <taxon>Bacteria</taxon>
        <taxon>Pseudomonadati</taxon>
        <taxon>Bacteroidota</taxon>
        <taxon>Cytophagia</taxon>
        <taxon>Cytophagales</taxon>
        <taxon>Fulvivirgaceae</taxon>
        <taxon>Fulvivirga</taxon>
    </lineage>
</organism>
<dbReference type="InterPro" id="IPR016032">
    <property type="entry name" value="Sig_transdc_resp-reg_C-effctor"/>
</dbReference>
<proteinExistence type="predicted"/>
<keyword evidence="2" id="KW-0238">DNA-binding</keyword>
<evidence type="ECO:0000313" key="6">
    <source>
        <dbReference type="EMBL" id="QSE98762.1"/>
    </source>
</evidence>
<dbReference type="InterPro" id="IPR001789">
    <property type="entry name" value="Sig_transdc_resp-reg_receiver"/>
</dbReference>
<reference evidence="6" key="1">
    <citation type="submission" date="2021-02" db="EMBL/GenBank/DDBJ databases">
        <title>Fulvivirga sp. S481 isolated from sea water.</title>
        <authorList>
            <person name="Bae S.S."/>
            <person name="Baek K."/>
        </authorList>
    </citation>
    <scope>NUCLEOTIDE SEQUENCE</scope>
    <source>
        <strain evidence="6">S481</strain>
    </source>
</reference>
<dbReference type="CDD" id="cd17535">
    <property type="entry name" value="REC_NarL-like"/>
    <property type="match status" value="1"/>
</dbReference>